<dbReference type="OrthoDB" id="41077at2"/>
<reference evidence="1 2" key="2">
    <citation type="journal article" date="2009" name="Proc. Natl. Acad. Sci. U.S.A.">
        <title>On the chimeric nature, thermophilic origin, and phylogenetic placement of the Thermotogales.</title>
        <authorList>
            <person name="Zhaxybayeva O."/>
            <person name="Swithers K.S."/>
            <person name="Lapierre P."/>
            <person name="Fournier G.P."/>
            <person name="Bickhart D.M."/>
            <person name="DeBoy R.T."/>
            <person name="Nelson K.E."/>
            <person name="Nesbo C.L."/>
            <person name="Doolittle W.F."/>
            <person name="Gogarten J.P."/>
            <person name="Noll K.M."/>
        </authorList>
    </citation>
    <scope>NUCLEOTIDE SEQUENCE [LARGE SCALE GENOMIC DNA]</scope>
    <source>
        <strain evidence="2">ATCC BAA-301 / DSM 14385 / NBRC 107922 / TMO</strain>
    </source>
</reference>
<proteinExistence type="predicted"/>
<dbReference type="SUPFAM" id="SSF69304">
    <property type="entry name" value="Tricorn protease N-terminal domain"/>
    <property type="match status" value="1"/>
</dbReference>
<dbReference type="HOGENOM" id="CLU_347755_0_0_0"/>
<evidence type="ECO:0000313" key="1">
    <source>
        <dbReference type="EMBL" id="ABV33953.1"/>
    </source>
</evidence>
<name>A8F719_PSELT</name>
<gene>
    <name evidence="1" type="ordered locus">Tlet_1396</name>
</gene>
<reference evidence="1 2" key="1">
    <citation type="submission" date="2007-08" db="EMBL/GenBank/DDBJ databases">
        <title>Complete sequence of Thermotoga lettingae TMO.</title>
        <authorList>
            <consortium name="US DOE Joint Genome Institute"/>
            <person name="Copeland A."/>
            <person name="Lucas S."/>
            <person name="Lapidus A."/>
            <person name="Barry K."/>
            <person name="Glavina del Rio T."/>
            <person name="Dalin E."/>
            <person name="Tice H."/>
            <person name="Pitluck S."/>
            <person name="Foster B."/>
            <person name="Bruce D."/>
            <person name="Schmutz J."/>
            <person name="Larimer F."/>
            <person name="Land M."/>
            <person name="Hauser L."/>
            <person name="Kyrpides N."/>
            <person name="Mikhailova N."/>
            <person name="Nelson K."/>
            <person name="Gogarten J.P."/>
            <person name="Noll K."/>
            <person name="Richardson P."/>
        </authorList>
    </citation>
    <scope>NUCLEOTIDE SEQUENCE [LARGE SCALE GENOMIC DNA]</scope>
    <source>
        <strain evidence="2">ATCC BAA-301 / DSM 14385 / NBRC 107922 / TMO</strain>
    </source>
</reference>
<organism evidence="1 2">
    <name type="scientific">Pseudothermotoga lettingae (strain ATCC BAA-301 / DSM 14385 / NBRC 107922 / TMO)</name>
    <name type="common">Thermotoga lettingae</name>
    <dbReference type="NCBI Taxonomy" id="416591"/>
    <lineage>
        <taxon>Bacteria</taxon>
        <taxon>Thermotogati</taxon>
        <taxon>Thermotogota</taxon>
        <taxon>Thermotogae</taxon>
        <taxon>Thermotogales</taxon>
        <taxon>Thermotogaceae</taxon>
        <taxon>Pseudothermotoga</taxon>
    </lineage>
</organism>
<dbReference type="Proteomes" id="UP000002016">
    <property type="component" value="Chromosome"/>
</dbReference>
<dbReference type="AlphaFoldDB" id="A8F719"/>
<accession>A8F719</accession>
<dbReference type="STRING" id="416591.Tlet_1396"/>
<evidence type="ECO:0000313" key="2">
    <source>
        <dbReference type="Proteomes" id="UP000002016"/>
    </source>
</evidence>
<dbReference type="eggNOG" id="COG0823">
    <property type="taxonomic scope" value="Bacteria"/>
</dbReference>
<dbReference type="EMBL" id="CP000812">
    <property type="protein sequence ID" value="ABV33953.1"/>
    <property type="molecule type" value="Genomic_DNA"/>
</dbReference>
<sequence precursor="true">MKKFVFAILMACSLAIGMGKFKMIKTLWVDIAFEEGLERQAFLLAQEADKIYSKLSEEFNLHLAKRPTVYLIDKTDISNGFANPLNNVIVIYPNDIDPYILTPNYKNWVTFCFTHELAHLFISNNFADYFSPLKIFGHAVPASLQSILIPMYLHEGLATYFETYITGTGRASDTLFENYMDVAKSSDVGVRYASSINSRRWLAGGPSYVQGLSLLKYIETKHGHDAVMKLFEKISQNPLSGFYRSLKTVLSDREIKDWLSIKNYSTKGEKLSETLLSISKLDLNAWRIYYAARKYNGEEAIYYYDTFAEENVKLIDVDNVISFAVNRTRLIAIARYANENGSSISKLYLYSGSVKDLQITGIVDIAWMNDFELAMIRQQNGQRTIEVYDLRNRETRKILEPKENLIPLQITASEDKIIFTAKTQNQVDLFMIDKEAHIMNLTNNIFTEVSPKLISNSLYFCADYSGKFTPYLLDIENGKLLEISATDAISSLILYDKIYYFKAVPGGFSLFRQDKVLDHEIHLSFKEFSPEPLKSVILDEEQYFYDSIKPRFVLPFPYFSPSLEGTDYGLGVAAGFWDDLMDNYAIFGFIWSWENWAAKLLLNSGKDALFSIQFDQKDQQFSLRTELDVPFRINKSTVSEKVDLIAGIEINETLSLTPDLQVIYTTGSVGGKLHQQSFPDLALWISALPDFRIGFSKAFLIKDFLLQLFGQAAKEFVQYGAHVVIPGPLLNIGTVDGFCATDSINFSAGFSNTLSAKENSYKIWFRSVFNSHIAYQIPLPIFVEIGLQSDQGYIKIGLEDILSEFLGMKNH</sequence>
<keyword evidence="2" id="KW-1185">Reference proteome</keyword>
<dbReference type="KEGG" id="tle:Tlet_1396"/>
<dbReference type="RefSeq" id="WP_012003429.1">
    <property type="nucleotide sequence ID" value="NC_009828.1"/>
</dbReference>
<protein>
    <submittedName>
        <fullName evidence="1">Uncharacterized protein</fullName>
    </submittedName>
</protein>